<dbReference type="GeneID" id="23617061"/>
<dbReference type="EMBL" id="KL662154">
    <property type="protein sequence ID" value="KFM27706.1"/>
    <property type="molecule type" value="Genomic_DNA"/>
</dbReference>
<sequence length="238" mass="27474">MYSCNCAERLAMRKHQLGRWLAPPQTLASPASSLQRPVAAQGRRRRRTSRCSRRELSPQRRMGTSRRRRRRRRGRLCWREKIWRCCCGRTRRIQCHRQSSCEGRHPSRPERIPRRDPPMPAPHQRHPEAALVRASGRAAAAWLPRLVGRRARRAPRGPEQPDRALSVNQKAHLPPCLSSRGLSKRGPGSRKTAAHPRPVIRKTACFRSRTRCSASLHPEARRPAASNLPHLWRLRVPH</sequence>
<feature type="region of interest" description="Disordered" evidence="1">
    <location>
        <begin position="97"/>
        <end position="124"/>
    </location>
</feature>
<dbReference type="RefSeq" id="XP_011400693.1">
    <property type="nucleotide sequence ID" value="XM_011402391.1"/>
</dbReference>
<feature type="compositionally biased region" description="Basic residues" evidence="1">
    <location>
        <begin position="42"/>
        <end position="51"/>
    </location>
</feature>
<evidence type="ECO:0000313" key="2">
    <source>
        <dbReference type="EMBL" id="KFM27706.1"/>
    </source>
</evidence>
<feature type="region of interest" description="Disordered" evidence="1">
    <location>
        <begin position="173"/>
        <end position="196"/>
    </location>
</feature>
<gene>
    <name evidence="2" type="ORF">F751_5670</name>
</gene>
<dbReference type="Proteomes" id="UP000028924">
    <property type="component" value="Unassembled WGS sequence"/>
</dbReference>
<accession>A0A087SPQ2</accession>
<name>A0A087SPQ2_AUXPR</name>
<dbReference type="AlphaFoldDB" id="A0A087SPQ2"/>
<reference evidence="2 3" key="1">
    <citation type="journal article" date="2014" name="BMC Genomics">
        <title>Oil accumulation mechanisms of the oleaginous microalga Chlorella protothecoides revealed through its genome, transcriptomes, and proteomes.</title>
        <authorList>
            <person name="Gao C."/>
            <person name="Wang Y."/>
            <person name="Shen Y."/>
            <person name="Yan D."/>
            <person name="He X."/>
            <person name="Dai J."/>
            <person name="Wu Q."/>
        </authorList>
    </citation>
    <scope>NUCLEOTIDE SEQUENCE [LARGE SCALE GENOMIC DNA]</scope>
    <source>
        <strain evidence="2 3">0710</strain>
    </source>
</reference>
<keyword evidence="3" id="KW-1185">Reference proteome</keyword>
<feature type="region of interest" description="Disordered" evidence="1">
    <location>
        <begin position="24"/>
        <end position="71"/>
    </location>
</feature>
<protein>
    <submittedName>
        <fullName evidence="2">Uncharacterized protein</fullName>
    </submittedName>
</protein>
<evidence type="ECO:0000313" key="3">
    <source>
        <dbReference type="Proteomes" id="UP000028924"/>
    </source>
</evidence>
<organism evidence="2 3">
    <name type="scientific">Auxenochlorella protothecoides</name>
    <name type="common">Green microalga</name>
    <name type="synonym">Chlorella protothecoides</name>
    <dbReference type="NCBI Taxonomy" id="3075"/>
    <lineage>
        <taxon>Eukaryota</taxon>
        <taxon>Viridiplantae</taxon>
        <taxon>Chlorophyta</taxon>
        <taxon>core chlorophytes</taxon>
        <taxon>Trebouxiophyceae</taxon>
        <taxon>Chlorellales</taxon>
        <taxon>Chlorellaceae</taxon>
        <taxon>Auxenochlorella</taxon>
    </lineage>
</organism>
<proteinExistence type="predicted"/>
<feature type="compositionally biased region" description="Basic and acidic residues" evidence="1">
    <location>
        <begin position="102"/>
        <end position="117"/>
    </location>
</feature>
<feature type="compositionally biased region" description="Polar residues" evidence="1">
    <location>
        <begin position="26"/>
        <end position="35"/>
    </location>
</feature>
<dbReference type="KEGG" id="apro:F751_5670"/>
<evidence type="ECO:0000256" key="1">
    <source>
        <dbReference type="SAM" id="MobiDB-lite"/>
    </source>
</evidence>